<gene>
    <name evidence="1" type="ORF">GNH96_11900</name>
</gene>
<protein>
    <submittedName>
        <fullName evidence="1">Uncharacterized protein</fullName>
    </submittedName>
</protein>
<keyword evidence="2" id="KW-1185">Reference proteome</keyword>
<reference evidence="2" key="1">
    <citation type="submission" date="2019-12" db="EMBL/GenBank/DDBJ databases">
        <authorList>
            <person name="Awala S.I."/>
            <person name="Rhee S.K."/>
        </authorList>
    </citation>
    <scope>NUCLEOTIDE SEQUENCE [LARGE SCALE GENOMIC DNA]</scope>
    <source>
        <strain evidence="2">IM1</strain>
    </source>
</reference>
<dbReference type="KEGG" id="metu:GNH96_11900"/>
<accession>A0A858Q9R3</accession>
<name>A0A858Q9R3_9GAMM</name>
<dbReference type="Proteomes" id="UP000503004">
    <property type="component" value="Chromosome"/>
</dbReference>
<proteinExistence type="predicted"/>
<dbReference type="EMBL" id="CP046565">
    <property type="protein sequence ID" value="QJD30607.1"/>
    <property type="molecule type" value="Genomic_DNA"/>
</dbReference>
<sequence length="84" mass="9335">MIAVELETSITGHHLELTSPALPEHVSKARVIVLYEETPQTEPSRDDEIEAILIRTQGILGRHSADEIDAELSTMRSEWDATSP</sequence>
<evidence type="ECO:0000313" key="1">
    <source>
        <dbReference type="EMBL" id="QJD30607.1"/>
    </source>
</evidence>
<evidence type="ECO:0000313" key="2">
    <source>
        <dbReference type="Proteomes" id="UP000503004"/>
    </source>
</evidence>
<dbReference type="AlphaFoldDB" id="A0A858Q9R3"/>
<organism evidence="1 2">
    <name type="scientific">Methylococcus geothermalis</name>
    <dbReference type="NCBI Taxonomy" id="2681310"/>
    <lineage>
        <taxon>Bacteria</taxon>
        <taxon>Pseudomonadati</taxon>
        <taxon>Pseudomonadota</taxon>
        <taxon>Gammaproteobacteria</taxon>
        <taxon>Methylococcales</taxon>
        <taxon>Methylococcaceae</taxon>
        <taxon>Methylococcus</taxon>
    </lineage>
</organism>
<dbReference type="RefSeq" id="WP_169603884.1">
    <property type="nucleotide sequence ID" value="NZ_CP046565.1"/>
</dbReference>